<gene>
    <name evidence="10" type="ORF">SAMN05421505_111221</name>
</gene>
<evidence type="ECO:0000256" key="7">
    <source>
        <dbReference type="RuleBase" id="RU363032"/>
    </source>
</evidence>
<dbReference type="AlphaFoldDB" id="A0A1G7ZVA6"/>
<evidence type="ECO:0000259" key="9">
    <source>
        <dbReference type="PROSITE" id="PS50928"/>
    </source>
</evidence>
<evidence type="ECO:0000256" key="5">
    <source>
        <dbReference type="ARBA" id="ARBA00022989"/>
    </source>
</evidence>
<keyword evidence="6 7" id="KW-0472">Membrane</keyword>
<dbReference type="PANTHER" id="PTHR30151:SF0">
    <property type="entry name" value="ABC TRANSPORTER PERMEASE PROTEIN MJ0413-RELATED"/>
    <property type="match status" value="1"/>
</dbReference>
<dbReference type="SUPFAM" id="SSF161098">
    <property type="entry name" value="MetI-like"/>
    <property type="match status" value="1"/>
</dbReference>
<feature type="transmembrane region" description="Helical" evidence="7">
    <location>
        <begin position="39"/>
        <end position="62"/>
    </location>
</feature>
<dbReference type="InterPro" id="IPR035906">
    <property type="entry name" value="MetI-like_sf"/>
</dbReference>
<feature type="domain" description="ABC transmembrane type-1" evidence="9">
    <location>
        <begin position="89"/>
        <end position="270"/>
    </location>
</feature>
<organism evidence="10 11">
    <name type="scientific">Sinosporangium album</name>
    <dbReference type="NCBI Taxonomy" id="504805"/>
    <lineage>
        <taxon>Bacteria</taxon>
        <taxon>Bacillati</taxon>
        <taxon>Actinomycetota</taxon>
        <taxon>Actinomycetes</taxon>
        <taxon>Streptosporangiales</taxon>
        <taxon>Streptosporangiaceae</taxon>
        <taxon>Sinosporangium</taxon>
    </lineage>
</organism>
<dbReference type="Pfam" id="PF00528">
    <property type="entry name" value="BPD_transp_1"/>
    <property type="match status" value="1"/>
</dbReference>
<evidence type="ECO:0000256" key="4">
    <source>
        <dbReference type="ARBA" id="ARBA00022692"/>
    </source>
</evidence>
<evidence type="ECO:0000256" key="8">
    <source>
        <dbReference type="SAM" id="MobiDB-lite"/>
    </source>
</evidence>
<evidence type="ECO:0000313" key="10">
    <source>
        <dbReference type="EMBL" id="SDH12659.1"/>
    </source>
</evidence>
<feature type="transmembrane region" description="Helical" evidence="7">
    <location>
        <begin position="245"/>
        <end position="273"/>
    </location>
</feature>
<dbReference type="GO" id="GO:0055085">
    <property type="term" value="P:transmembrane transport"/>
    <property type="evidence" value="ECO:0007669"/>
    <property type="project" value="InterPro"/>
</dbReference>
<dbReference type="PANTHER" id="PTHR30151">
    <property type="entry name" value="ALKANE SULFONATE ABC TRANSPORTER-RELATED, MEMBRANE SUBUNIT"/>
    <property type="match status" value="1"/>
</dbReference>
<feature type="transmembrane region" description="Helical" evidence="7">
    <location>
        <begin position="93"/>
        <end position="118"/>
    </location>
</feature>
<comment type="subcellular location">
    <subcellularLocation>
        <location evidence="1 7">Cell membrane</location>
        <topology evidence="1 7">Multi-pass membrane protein</topology>
    </subcellularLocation>
</comment>
<dbReference type="OrthoDB" id="5458199at2"/>
<comment type="similarity">
    <text evidence="7">Belongs to the binding-protein-dependent transport system permease family.</text>
</comment>
<keyword evidence="4 7" id="KW-0812">Transmembrane</keyword>
<evidence type="ECO:0000256" key="2">
    <source>
        <dbReference type="ARBA" id="ARBA00022448"/>
    </source>
</evidence>
<keyword evidence="11" id="KW-1185">Reference proteome</keyword>
<sequence>MTLGNVRQVEPATEPTGNDRAMQAPLPAKGRTKKSLQPVVRGAVGVAAFAVLAQVATSAGWLGSDFPTATQVLSEMFTLLSNGEFLLDIGWSLYAWALAMVLSLVIAVPLGVLIGSIPVVAKATAVPIEILRTLPSVALIPIFILVLGSDTQMKVVLTLFATVWPILFNTVYGMKDLDPVALATARSFRLPRTAVLRRVVLPSVAPFVLTGVRISAALGLIIVVGSELVAGSSAGIGAYILDASLLGTTTVVLAGSVVTGILGTAVNAGLTILDRILFAWRLKMTAADR</sequence>
<dbReference type="GO" id="GO:0005886">
    <property type="term" value="C:plasma membrane"/>
    <property type="evidence" value="ECO:0007669"/>
    <property type="project" value="UniProtKB-SubCell"/>
</dbReference>
<protein>
    <submittedName>
        <fullName evidence="10">NitT/TauT family transport system permease protein</fullName>
    </submittedName>
</protein>
<dbReference type="PROSITE" id="PS50928">
    <property type="entry name" value="ABC_TM1"/>
    <property type="match status" value="1"/>
</dbReference>
<dbReference type="Gene3D" id="1.10.3720.10">
    <property type="entry name" value="MetI-like"/>
    <property type="match status" value="1"/>
</dbReference>
<keyword evidence="3" id="KW-1003">Cell membrane</keyword>
<dbReference type="EMBL" id="FNCN01000011">
    <property type="protein sequence ID" value="SDH12659.1"/>
    <property type="molecule type" value="Genomic_DNA"/>
</dbReference>
<keyword evidence="2 7" id="KW-0813">Transport</keyword>
<dbReference type="STRING" id="504805.SAMN05421505_111221"/>
<evidence type="ECO:0000256" key="6">
    <source>
        <dbReference type="ARBA" id="ARBA00023136"/>
    </source>
</evidence>
<dbReference type="InterPro" id="IPR000515">
    <property type="entry name" value="MetI-like"/>
</dbReference>
<reference evidence="10 11" key="1">
    <citation type="submission" date="2016-10" db="EMBL/GenBank/DDBJ databases">
        <authorList>
            <person name="de Groot N.N."/>
        </authorList>
    </citation>
    <scope>NUCLEOTIDE SEQUENCE [LARGE SCALE GENOMIC DNA]</scope>
    <source>
        <strain evidence="10 11">CPCC 201354</strain>
    </source>
</reference>
<accession>A0A1G7ZVA6</accession>
<evidence type="ECO:0000256" key="1">
    <source>
        <dbReference type="ARBA" id="ARBA00004651"/>
    </source>
</evidence>
<feature type="region of interest" description="Disordered" evidence="8">
    <location>
        <begin position="1"/>
        <end position="33"/>
    </location>
</feature>
<feature type="transmembrane region" description="Helical" evidence="7">
    <location>
        <begin position="130"/>
        <end position="149"/>
    </location>
</feature>
<name>A0A1G7ZVA6_9ACTN</name>
<dbReference type="Proteomes" id="UP000198923">
    <property type="component" value="Unassembled WGS sequence"/>
</dbReference>
<keyword evidence="5 7" id="KW-1133">Transmembrane helix</keyword>
<proteinExistence type="inferred from homology"/>
<evidence type="ECO:0000256" key="3">
    <source>
        <dbReference type="ARBA" id="ARBA00022475"/>
    </source>
</evidence>
<feature type="transmembrane region" description="Helical" evidence="7">
    <location>
        <begin position="155"/>
        <end position="174"/>
    </location>
</feature>
<dbReference type="CDD" id="cd06261">
    <property type="entry name" value="TM_PBP2"/>
    <property type="match status" value="1"/>
</dbReference>
<evidence type="ECO:0000313" key="11">
    <source>
        <dbReference type="Proteomes" id="UP000198923"/>
    </source>
</evidence>